<name>A0A2V1D9M2_9PLEO</name>
<evidence type="ECO:0000313" key="1">
    <source>
        <dbReference type="EMBL" id="PVH93869.1"/>
    </source>
</evidence>
<dbReference type="AlphaFoldDB" id="A0A2V1D9M2"/>
<reference evidence="1 2" key="1">
    <citation type="journal article" date="2018" name="Sci. Rep.">
        <title>Comparative genomics provides insights into the lifestyle and reveals functional heterogeneity of dark septate endophytic fungi.</title>
        <authorList>
            <person name="Knapp D.G."/>
            <person name="Nemeth J.B."/>
            <person name="Barry K."/>
            <person name="Hainaut M."/>
            <person name="Henrissat B."/>
            <person name="Johnson J."/>
            <person name="Kuo A."/>
            <person name="Lim J.H.P."/>
            <person name="Lipzen A."/>
            <person name="Nolan M."/>
            <person name="Ohm R.A."/>
            <person name="Tamas L."/>
            <person name="Grigoriev I.V."/>
            <person name="Spatafora J.W."/>
            <person name="Nagy L.G."/>
            <person name="Kovacs G.M."/>
        </authorList>
    </citation>
    <scope>NUCLEOTIDE SEQUENCE [LARGE SCALE GENOMIC DNA]</scope>
    <source>
        <strain evidence="1 2">DSE2036</strain>
    </source>
</reference>
<dbReference type="EMBL" id="KZ805562">
    <property type="protein sequence ID" value="PVH93869.1"/>
    <property type="molecule type" value="Genomic_DNA"/>
</dbReference>
<organism evidence="1 2">
    <name type="scientific">Periconia macrospinosa</name>
    <dbReference type="NCBI Taxonomy" id="97972"/>
    <lineage>
        <taxon>Eukaryota</taxon>
        <taxon>Fungi</taxon>
        <taxon>Dikarya</taxon>
        <taxon>Ascomycota</taxon>
        <taxon>Pezizomycotina</taxon>
        <taxon>Dothideomycetes</taxon>
        <taxon>Pleosporomycetidae</taxon>
        <taxon>Pleosporales</taxon>
        <taxon>Massarineae</taxon>
        <taxon>Periconiaceae</taxon>
        <taxon>Periconia</taxon>
    </lineage>
</organism>
<keyword evidence="2" id="KW-1185">Reference proteome</keyword>
<proteinExistence type="predicted"/>
<accession>A0A2V1D9M2</accession>
<protein>
    <submittedName>
        <fullName evidence="1">Uncharacterized protein</fullName>
    </submittedName>
</protein>
<dbReference type="Proteomes" id="UP000244855">
    <property type="component" value="Unassembled WGS sequence"/>
</dbReference>
<gene>
    <name evidence="1" type="ORF">DM02DRAFT_210143</name>
</gene>
<sequence length="142" mass="15808">MFPFANISKPTKLAPAGSALCTNHCHENIPQSGSNTLYEESPFSCTYFQCASCLAILYSSLYTTFTWGMDWDFLLIENGAERASSSLAEACRDIGIHTICAYICFSCLYCDAPCEKNKQRSCVVHCWVDCRCNKVSLVIPFP</sequence>
<evidence type="ECO:0000313" key="2">
    <source>
        <dbReference type="Proteomes" id="UP000244855"/>
    </source>
</evidence>